<gene>
    <name evidence="2" type="ORF">MMG00_03665</name>
</gene>
<reference evidence="2 3" key="1">
    <citation type="submission" date="2022-03" db="EMBL/GenBank/DDBJ databases">
        <title>Ignatzschineria rhizosphaerae HR5S32.</title>
        <authorList>
            <person name="Sun J.Q."/>
            <person name="Feng J.Y."/>
        </authorList>
    </citation>
    <scope>NUCLEOTIDE SEQUENCE [LARGE SCALE GENOMIC DNA]</scope>
    <source>
        <strain evidence="2 3">HR5S32</strain>
    </source>
</reference>
<proteinExistence type="predicted"/>
<evidence type="ECO:0000313" key="3">
    <source>
        <dbReference type="Proteomes" id="UP000829542"/>
    </source>
</evidence>
<keyword evidence="3" id="KW-1185">Reference proteome</keyword>
<dbReference type="Pfam" id="PF13761">
    <property type="entry name" value="DUF4166"/>
    <property type="match status" value="1"/>
</dbReference>
<accession>A0ABY3X8A7</accession>
<evidence type="ECO:0000259" key="1">
    <source>
        <dbReference type="Pfam" id="PF13761"/>
    </source>
</evidence>
<dbReference type="Proteomes" id="UP000829542">
    <property type="component" value="Chromosome"/>
</dbReference>
<dbReference type="RefSeq" id="WP_242151551.1">
    <property type="nucleotide sequence ID" value="NZ_CP093379.1"/>
</dbReference>
<protein>
    <submittedName>
        <fullName evidence="2">DUF4166 domain-containing protein</fullName>
    </submittedName>
</protein>
<dbReference type="EMBL" id="CP093379">
    <property type="protein sequence ID" value="UNM96961.1"/>
    <property type="molecule type" value="Genomic_DNA"/>
</dbReference>
<name>A0ABY3X8A7_9GAMM</name>
<evidence type="ECO:0000313" key="2">
    <source>
        <dbReference type="EMBL" id="UNM96961.1"/>
    </source>
</evidence>
<dbReference type="InterPro" id="IPR025311">
    <property type="entry name" value="DUF4166"/>
</dbReference>
<feature type="domain" description="DUF4166" evidence="1">
    <location>
        <begin position="19"/>
        <end position="183"/>
    </location>
</feature>
<sequence>MAKPQLFRHFLGEESYALLPKAIQFFHENSDQKWQGYAVVKGGQNILLKLLRKLSGLPKISNHVPTTISVDHHNGQEIWQRQFGASKFTSIMGFSKAQNLLYEKVGPIRFYFQPTVRAYPESDSTMAIHWDFQYVTFLGCKIPRFLSPVFIGRESVSTNGIYQFKAYVRLPILGVLVDYEGQLTLAKKTKTAGEH</sequence>
<organism evidence="2 3">
    <name type="scientific">Ignatzschineria rhizosphaerae</name>
    <dbReference type="NCBI Taxonomy" id="2923279"/>
    <lineage>
        <taxon>Bacteria</taxon>
        <taxon>Pseudomonadati</taxon>
        <taxon>Pseudomonadota</taxon>
        <taxon>Gammaproteobacteria</taxon>
        <taxon>Cardiobacteriales</taxon>
        <taxon>Ignatzschineriaceae</taxon>
        <taxon>Ignatzschineria</taxon>
    </lineage>
</organism>